<proteinExistence type="predicted"/>
<sequence>MMHQTLKTRQALLNCCLAMKKNSFERIIRRNHVLLPPVQHIFPTNT</sequence>
<reference evidence="1" key="1">
    <citation type="submission" date="2014-09" db="EMBL/GenBank/DDBJ databases">
        <authorList>
            <person name="Magalhaes I.L.F."/>
            <person name="Oliveira U."/>
            <person name="Santos F.R."/>
            <person name="Vidigal T.H.D.A."/>
            <person name="Brescovit A.D."/>
            <person name="Santos A.J."/>
        </authorList>
    </citation>
    <scope>NUCLEOTIDE SEQUENCE</scope>
    <source>
        <tissue evidence="1">Shoot tissue taken approximately 20 cm above the soil surface</tissue>
    </source>
</reference>
<evidence type="ECO:0000313" key="1">
    <source>
        <dbReference type="EMBL" id="JAE16972.1"/>
    </source>
</evidence>
<dbReference type="EMBL" id="GBRH01180924">
    <property type="protein sequence ID" value="JAE16972.1"/>
    <property type="molecule type" value="Transcribed_RNA"/>
</dbReference>
<reference evidence="1" key="2">
    <citation type="journal article" date="2015" name="Data Brief">
        <title>Shoot transcriptome of the giant reed, Arundo donax.</title>
        <authorList>
            <person name="Barrero R.A."/>
            <person name="Guerrero F.D."/>
            <person name="Moolhuijzen P."/>
            <person name="Goolsby J.A."/>
            <person name="Tidwell J."/>
            <person name="Bellgard S.E."/>
            <person name="Bellgard M.I."/>
        </authorList>
    </citation>
    <scope>NUCLEOTIDE SEQUENCE</scope>
    <source>
        <tissue evidence="1">Shoot tissue taken approximately 20 cm above the soil surface</tissue>
    </source>
</reference>
<accession>A0A0A9FXH3</accession>
<dbReference type="AlphaFoldDB" id="A0A0A9FXH3"/>
<name>A0A0A9FXH3_ARUDO</name>
<organism evidence="1">
    <name type="scientific">Arundo donax</name>
    <name type="common">Giant reed</name>
    <name type="synonym">Donax arundinaceus</name>
    <dbReference type="NCBI Taxonomy" id="35708"/>
    <lineage>
        <taxon>Eukaryota</taxon>
        <taxon>Viridiplantae</taxon>
        <taxon>Streptophyta</taxon>
        <taxon>Embryophyta</taxon>
        <taxon>Tracheophyta</taxon>
        <taxon>Spermatophyta</taxon>
        <taxon>Magnoliopsida</taxon>
        <taxon>Liliopsida</taxon>
        <taxon>Poales</taxon>
        <taxon>Poaceae</taxon>
        <taxon>PACMAD clade</taxon>
        <taxon>Arundinoideae</taxon>
        <taxon>Arundineae</taxon>
        <taxon>Arundo</taxon>
    </lineage>
</organism>
<protein>
    <submittedName>
        <fullName evidence="1">Uncharacterized protein</fullName>
    </submittedName>
</protein>